<dbReference type="EMBL" id="AJYC02000066">
    <property type="protein sequence ID" value="EKT80743.1"/>
    <property type="molecule type" value="Genomic_DNA"/>
</dbReference>
<sequence>MTEPSATRLEIRGALTLLRDKRSARGEQKHHLIPL</sequence>
<organism evidence="1 2">
    <name type="scientific">Rhodococcus opacus M213</name>
    <dbReference type="NCBI Taxonomy" id="1129896"/>
    <lineage>
        <taxon>Bacteria</taxon>
        <taxon>Bacillati</taxon>
        <taxon>Actinomycetota</taxon>
        <taxon>Actinomycetes</taxon>
        <taxon>Mycobacteriales</taxon>
        <taxon>Nocardiaceae</taxon>
        <taxon>Rhodococcus</taxon>
    </lineage>
</organism>
<evidence type="ECO:0000313" key="1">
    <source>
        <dbReference type="EMBL" id="EKT80743.1"/>
    </source>
</evidence>
<evidence type="ECO:0000313" key="2">
    <source>
        <dbReference type="Proteomes" id="UP000005951"/>
    </source>
</evidence>
<gene>
    <name evidence="1" type="ORF">WSS_A20829</name>
</gene>
<comment type="caution">
    <text evidence="1">The sequence shown here is derived from an EMBL/GenBank/DDBJ whole genome shotgun (WGS) entry which is preliminary data.</text>
</comment>
<reference evidence="1 2" key="1">
    <citation type="journal article" date="2013" name="Genome Announc.">
        <title>Draft Genome Sequence of Rhodococcus opacus Strain M213 Shows a Diverse Catabolic Potential.</title>
        <authorList>
            <person name="Pathak A."/>
            <person name="Green S.J."/>
            <person name="Ogram A."/>
            <person name="Chauhan A."/>
        </authorList>
    </citation>
    <scope>NUCLEOTIDE SEQUENCE [LARGE SCALE GENOMIC DNA]</scope>
    <source>
        <strain evidence="1 2">M213</strain>
    </source>
</reference>
<accession>K8XGM9</accession>
<protein>
    <submittedName>
        <fullName evidence="1">Propionyl-CoA carboxylase subunit beta</fullName>
    </submittedName>
</protein>
<name>K8XGM9_RHOOP</name>
<dbReference type="AlphaFoldDB" id="K8XGM9"/>
<proteinExistence type="predicted"/>
<dbReference type="Proteomes" id="UP000005951">
    <property type="component" value="Unassembled WGS sequence"/>
</dbReference>